<sequence>MLIMDAMELQQFRYAVALAEEESFTRAAARCFVVQSALSHQIKRLEDELGVSLFSRTSRRVELTAAGTAFVSAARVSLQYAERAGIDAAAAAGYIRGRLSVGVIPTVTAIDVSAALKAFRAAHPQVHIVLQVSGSDVLEPAIIRGEIDVAFLGLPETRQPRGVAWRDLGSDPLVAVVSHEHPFASRHEISLSDLASETFADFPTGTPARDESDLAFAAAGIHREVAFESMATDLTIDLVRQNLAVTLLPSRYAPNHQALVSLRIDDGPSRTEYLAWSNFNPSPATIAFLETIKKAQASS</sequence>
<dbReference type="PANTHER" id="PTHR30346:SF30">
    <property type="entry name" value="SMALL NEUTRAL PROTEASE REGULATORY PROTEIN"/>
    <property type="match status" value="1"/>
</dbReference>
<dbReference type="Pfam" id="PF03466">
    <property type="entry name" value="LysR_substrate"/>
    <property type="match status" value="1"/>
</dbReference>
<accession>A6YFI7</accession>
<name>A6YFI7_9MICC</name>
<geneLocation type="plasmid" evidence="6">
    <name>pSI-1</name>
</geneLocation>
<keyword evidence="4" id="KW-0804">Transcription</keyword>
<evidence type="ECO:0000256" key="2">
    <source>
        <dbReference type="ARBA" id="ARBA00023015"/>
    </source>
</evidence>
<dbReference type="AlphaFoldDB" id="A6YFI7"/>
<keyword evidence="2" id="KW-0805">Transcription regulation</keyword>
<organism evidence="6">
    <name type="scientific">Arthrobacter sp. AK-1</name>
    <dbReference type="NCBI Taxonomy" id="415095"/>
    <lineage>
        <taxon>Bacteria</taxon>
        <taxon>Bacillati</taxon>
        <taxon>Actinomycetota</taxon>
        <taxon>Actinomycetes</taxon>
        <taxon>Micrococcales</taxon>
        <taxon>Micrococcaceae</taxon>
        <taxon>Arthrobacter</taxon>
    </lineage>
</organism>
<protein>
    <submittedName>
        <fullName evidence="6">Putative LysR family transcription regulator</fullName>
    </submittedName>
</protein>
<evidence type="ECO:0000256" key="4">
    <source>
        <dbReference type="ARBA" id="ARBA00023163"/>
    </source>
</evidence>
<comment type="similarity">
    <text evidence="1">Belongs to the LysR transcriptional regulatory family.</text>
</comment>
<dbReference type="Gene3D" id="3.40.190.290">
    <property type="match status" value="1"/>
</dbReference>
<dbReference type="InterPro" id="IPR000847">
    <property type="entry name" value="LysR_HTH_N"/>
</dbReference>
<evidence type="ECO:0000259" key="5">
    <source>
        <dbReference type="PROSITE" id="PS50931"/>
    </source>
</evidence>
<feature type="domain" description="HTH lysR-type" evidence="5">
    <location>
        <begin position="7"/>
        <end position="64"/>
    </location>
</feature>
<dbReference type="FunFam" id="1.10.10.10:FF:000001">
    <property type="entry name" value="LysR family transcriptional regulator"/>
    <property type="match status" value="1"/>
</dbReference>
<evidence type="ECO:0000256" key="3">
    <source>
        <dbReference type="ARBA" id="ARBA00023125"/>
    </source>
</evidence>
<reference evidence="6" key="2">
    <citation type="journal article" date="2008" name="Plasmid">
        <title>Comparative analysis of eight Arthrobacter plasmids.</title>
        <authorList>
            <person name="Jerke K."/>
            <person name="Nakatsu C.H."/>
            <person name="Beasley F."/>
            <person name="Konopka A."/>
        </authorList>
    </citation>
    <scope>NUCLEOTIDE SEQUENCE</scope>
    <source>
        <strain evidence="6">AK-1</strain>
        <plasmid evidence="6">pSI-1</plasmid>
    </source>
</reference>
<dbReference type="PANTHER" id="PTHR30346">
    <property type="entry name" value="TRANSCRIPTIONAL DUAL REGULATOR HCAR-RELATED"/>
    <property type="match status" value="1"/>
</dbReference>
<dbReference type="SUPFAM" id="SSF46785">
    <property type="entry name" value="Winged helix' DNA-binding domain"/>
    <property type="match status" value="1"/>
</dbReference>
<keyword evidence="6" id="KW-0614">Plasmid</keyword>
<dbReference type="CDD" id="cd08436">
    <property type="entry name" value="PBP2_LTTR_like_3"/>
    <property type="match status" value="1"/>
</dbReference>
<dbReference type="Pfam" id="PF00126">
    <property type="entry name" value="HTH_1"/>
    <property type="match status" value="1"/>
</dbReference>
<proteinExistence type="inferred from homology"/>
<evidence type="ECO:0000256" key="1">
    <source>
        <dbReference type="ARBA" id="ARBA00009437"/>
    </source>
</evidence>
<dbReference type="GO" id="GO:0003700">
    <property type="term" value="F:DNA-binding transcription factor activity"/>
    <property type="evidence" value="ECO:0007669"/>
    <property type="project" value="InterPro"/>
</dbReference>
<keyword evidence="3" id="KW-0238">DNA-binding</keyword>
<dbReference type="InterPro" id="IPR005119">
    <property type="entry name" value="LysR_subst-bd"/>
</dbReference>
<dbReference type="InterPro" id="IPR036390">
    <property type="entry name" value="WH_DNA-bd_sf"/>
</dbReference>
<dbReference type="SUPFAM" id="SSF53850">
    <property type="entry name" value="Periplasmic binding protein-like II"/>
    <property type="match status" value="1"/>
</dbReference>
<dbReference type="RefSeq" id="WP_012311523.1">
    <property type="nucleotide sequence ID" value="NC_010494.1"/>
</dbReference>
<dbReference type="GO" id="GO:0003677">
    <property type="term" value="F:DNA binding"/>
    <property type="evidence" value="ECO:0007669"/>
    <property type="project" value="UniProtKB-KW"/>
</dbReference>
<dbReference type="GO" id="GO:0032993">
    <property type="term" value="C:protein-DNA complex"/>
    <property type="evidence" value="ECO:0007669"/>
    <property type="project" value="TreeGrafter"/>
</dbReference>
<dbReference type="EMBL" id="EF495211">
    <property type="protein sequence ID" value="ABR66991.1"/>
    <property type="molecule type" value="Genomic_DNA"/>
</dbReference>
<dbReference type="InterPro" id="IPR036388">
    <property type="entry name" value="WH-like_DNA-bd_sf"/>
</dbReference>
<dbReference type="Gene3D" id="1.10.10.10">
    <property type="entry name" value="Winged helix-like DNA-binding domain superfamily/Winged helix DNA-binding domain"/>
    <property type="match status" value="1"/>
</dbReference>
<dbReference type="PRINTS" id="PR00039">
    <property type="entry name" value="HTHLYSR"/>
</dbReference>
<dbReference type="PROSITE" id="PS50931">
    <property type="entry name" value="HTH_LYSR"/>
    <property type="match status" value="1"/>
</dbReference>
<reference evidence="6" key="1">
    <citation type="submission" date="2007-03" db="EMBL/GenBank/DDBJ databases">
        <authorList>
            <person name="Jerke K.H."/>
            <person name="Nakatsu C.H."/>
            <person name="Konopka A.E."/>
        </authorList>
    </citation>
    <scope>NUCLEOTIDE SEQUENCE</scope>
    <source>
        <strain evidence="6">AK-1</strain>
        <plasmid evidence="6">pSI-1</plasmid>
    </source>
</reference>
<evidence type="ECO:0000313" key="6">
    <source>
        <dbReference type="EMBL" id="ABR66991.1"/>
    </source>
</evidence>